<protein>
    <recommendedName>
        <fullName evidence="3">Gluconate 2-dehydrogenase subunit 3</fullName>
    </recommendedName>
</protein>
<keyword evidence="2" id="KW-1185">Reference proteome</keyword>
<sequence length="204" mass="23871">MLSSTNPRNWAYTTRLNFMAIVDVLIPSIVRTSPSGWTFQYGGVDLYVWEYLLMLFDNLPTPLASETSQLLDLSAFYEYQERYNLLSAYSFPPCNGLFSTLPRKDRLMAIDRLHNLQVPLDTLPVPYQNNPVLIRIMIDSIYQLTYFGYYSEWFGYGDTRCNPPSFRQLRTYPISWTYTGYPGPSFGYRDFRGFLLKMQNLKSE</sequence>
<accession>A0ABY8J3U5</accession>
<evidence type="ECO:0008006" key="3">
    <source>
        <dbReference type="Google" id="ProtNLM"/>
    </source>
</evidence>
<gene>
    <name evidence="1" type="ORF">P9989_07880</name>
</gene>
<organism evidence="1 2">
    <name type="scientific">Halobacillus naozhouensis</name>
    <dbReference type="NCBI Taxonomy" id="554880"/>
    <lineage>
        <taxon>Bacteria</taxon>
        <taxon>Bacillati</taxon>
        <taxon>Bacillota</taxon>
        <taxon>Bacilli</taxon>
        <taxon>Bacillales</taxon>
        <taxon>Bacillaceae</taxon>
        <taxon>Halobacillus</taxon>
    </lineage>
</organism>
<evidence type="ECO:0000313" key="2">
    <source>
        <dbReference type="Proteomes" id="UP001221597"/>
    </source>
</evidence>
<name>A0ABY8J3U5_9BACI</name>
<evidence type="ECO:0000313" key="1">
    <source>
        <dbReference type="EMBL" id="WFT76272.1"/>
    </source>
</evidence>
<dbReference type="EMBL" id="CP121671">
    <property type="protein sequence ID" value="WFT76272.1"/>
    <property type="molecule type" value="Genomic_DNA"/>
</dbReference>
<dbReference type="RefSeq" id="WP_283078226.1">
    <property type="nucleotide sequence ID" value="NZ_CP121671.1"/>
</dbReference>
<reference evidence="1 2" key="1">
    <citation type="submission" date="2023-04" db="EMBL/GenBank/DDBJ databases">
        <title>Genome sequence of Halobacillus naozhouensis KACC 21980.</title>
        <authorList>
            <person name="Kim S."/>
            <person name="Heo J."/>
            <person name="Kwon S.-W."/>
        </authorList>
    </citation>
    <scope>NUCLEOTIDE SEQUENCE [LARGE SCALE GENOMIC DNA]</scope>
    <source>
        <strain evidence="1 2">KCTC 13234</strain>
    </source>
</reference>
<dbReference type="Proteomes" id="UP001221597">
    <property type="component" value="Chromosome"/>
</dbReference>
<proteinExistence type="predicted"/>